<sequence>MLLQFSVTQPLDAKDSTILIRSCTIGNHPTAAKMVDKTPIENPKKDETLVNGGSLNVAPACIITGTPGQTDLRLGQGDEAKSDGKDIVTVLEGMKTFFNDKENCDEKFLFAYYKQTVASIYIGAGLGKPTVQSTLDALVRHIDDNGSISNKTVVELCGSGRRPQQVIGVAMDTTGDLAAVQKTAMQWSKGVCAIRGSIKSAGLLQGVQVFDLAGDDSELVGSQPMPTPGSSPTRRGLTSLFKDMWKREELEKRAVCKHMQVEDGDSCTTLSVRCGIRGAEFLKYNTKANLCANLKEGDYVCCSAGDPYKPPAPEPNANSTCKTHLIENRDSCDSLAKKNGVTFVKDEDIDGIDIDWEYPGAPDIMVGGKPIGQKTDGLNYLRFLIVLKNKMPSGKIVLIAAPASYWYLKQFPIDQIAKVIDYIVFMTYDLHGQWDYGNANAYDECPSGKCIRSHVNMTETKNSLSMITKAGVDNNKVFVGESSYGRSFHMAKDGCYGPMCEFTGSRTESDAKPGRCTKTSGYLANAEINKILLSGKMSKAFYDKNSQSNVILYEANDVLSVDLNRLCKFACKYGYCPPDICQIVNPSPGEEEEEEEDERVPGVVTVPPDYDEDSVKNRDKNDKQCYIYKDGYQEPNQLDGCKKACQETLDEAAEEGRTSNYGCILWSPQNMALIAAELTNYVYSKGEDPLGAFSWWLSPCGGTDLVPDEIKQVFDILSNAPTGKSSYKQPKKIKKHSGKKGDEGNPRSRPKPGTGTGSGASPSTPKPPKKKKCNVPPRQRTKVIASKILQLQSCDSNDNRVTEQYYFNTMTYHSTATEHLVTKTSAATASRDREGAKATNVWRKEHDKSWEEEKYREQDKCDRDEWPPAYLLEPDGPEMLEGGQTKKGQRVRFMPREDNRKAGNVWRGVCFHSALEELKDDLLEYQRMCQTAPILSTGQLPQGSGVRHVIEPVINIRPVFTFSEYQHSAAGNTPLRDDGLWENKCWPSGIAKTDPGWALLSIDEWHDKNPNAKKWDYKKPYDPPTNDSTKAFEGKKMSGRSPSPPAPPSSPPSVTESESESESESDGIPHEPAYSPQELADIFLSFYNFLKTVHFQDVNLKLPPPGGWPDLVLPSTSQKSDRVYEVMRRLPYFDDAPEALLHYNSRLYDYTRMPLARVDEAFGFMDESLRDSNSSVRREMEIDVFDTFPFSDGFERGGKVMYLNVWDGEITQESLLMDLREPDDARSYFDGLREDFERLRLIPCYNRSMIEAKRVPEHSGTITEEQIAAQSEEWGTDLDVQYIRQLYRGFGWPHAFRKDEAIGAVDQLMEKIKDKRGKWEFMWSNRNGLN</sequence>
<evidence type="ECO:0000313" key="1">
    <source>
        <dbReference type="EMBL" id="KAI8670444.1"/>
    </source>
</evidence>
<accession>A0ACC0QY97</accession>
<keyword evidence="2" id="KW-1185">Reference proteome</keyword>
<gene>
    <name evidence="1" type="ORF">NCS57_00515700</name>
</gene>
<protein>
    <submittedName>
        <fullName evidence="1">GH18 domain-containing protein</fullName>
    </submittedName>
</protein>
<reference evidence="1" key="1">
    <citation type="submission" date="2022-06" db="EMBL/GenBank/DDBJ databases">
        <title>Fusarium solani species complex genomes reveal bases of compartmentalisation and animal pathogenesis.</title>
        <authorList>
            <person name="Tsai I.J."/>
        </authorList>
    </citation>
    <scope>NUCLEOTIDE SEQUENCE</scope>
    <source>
        <strain evidence="1">Fu6.1</strain>
    </source>
</reference>
<dbReference type="EMBL" id="CM046506">
    <property type="protein sequence ID" value="KAI8670444.1"/>
    <property type="molecule type" value="Genomic_DNA"/>
</dbReference>
<evidence type="ECO:0000313" key="2">
    <source>
        <dbReference type="Proteomes" id="UP001065298"/>
    </source>
</evidence>
<organism evidence="1 2">
    <name type="scientific">Fusarium keratoplasticum</name>
    <dbReference type="NCBI Taxonomy" id="1328300"/>
    <lineage>
        <taxon>Eukaryota</taxon>
        <taxon>Fungi</taxon>
        <taxon>Dikarya</taxon>
        <taxon>Ascomycota</taxon>
        <taxon>Pezizomycotina</taxon>
        <taxon>Sordariomycetes</taxon>
        <taxon>Hypocreomycetidae</taxon>
        <taxon>Hypocreales</taxon>
        <taxon>Nectriaceae</taxon>
        <taxon>Fusarium</taxon>
        <taxon>Fusarium solani species complex</taxon>
    </lineage>
</organism>
<dbReference type="Proteomes" id="UP001065298">
    <property type="component" value="Chromosome 4"/>
</dbReference>
<proteinExistence type="predicted"/>
<comment type="caution">
    <text evidence="1">The sequence shown here is derived from an EMBL/GenBank/DDBJ whole genome shotgun (WGS) entry which is preliminary data.</text>
</comment>
<name>A0ACC0QY97_9HYPO</name>